<protein>
    <recommendedName>
        <fullName evidence="3">Transcription factor BYE1</fullName>
    </recommendedName>
</protein>
<proteinExistence type="inferred from homology"/>
<dbReference type="PROSITE" id="PS01359">
    <property type="entry name" value="ZF_PHD_1"/>
    <property type="match status" value="1"/>
</dbReference>
<keyword evidence="13" id="KW-1185">Reference proteome</keyword>
<organism evidence="12 13">
    <name type="scientific">Maudiozyma exigua</name>
    <name type="common">Yeast</name>
    <name type="synonym">Kazachstania exigua</name>
    <dbReference type="NCBI Taxonomy" id="34358"/>
    <lineage>
        <taxon>Eukaryota</taxon>
        <taxon>Fungi</taxon>
        <taxon>Dikarya</taxon>
        <taxon>Ascomycota</taxon>
        <taxon>Saccharomycotina</taxon>
        <taxon>Saccharomycetes</taxon>
        <taxon>Saccharomycetales</taxon>
        <taxon>Saccharomycetaceae</taxon>
        <taxon>Maudiozyma</taxon>
    </lineage>
</organism>
<dbReference type="EMBL" id="PUHR01000137">
    <property type="protein sequence ID" value="KAG0662982.1"/>
    <property type="molecule type" value="Genomic_DNA"/>
</dbReference>
<dbReference type="InterPro" id="IPR036575">
    <property type="entry name" value="TFIIS_cen_dom_sf"/>
</dbReference>
<evidence type="ECO:0000256" key="9">
    <source>
        <dbReference type="SAM" id="MobiDB-lite"/>
    </source>
</evidence>
<dbReference type="OrthoDB" id="79252at2759"/>
<dbReference type="Proteomes" id="UP000750334">
    <property type="component" value="Unassembled WGS sequence"/>
</dbReference>
<dbReference type="SUPFAM" id="SSF46942">
    <property type="entry name" value="Elongation factor TFIIS domain 2"/>
    <property type="match status" value="1"/>
</dbReference>
<dbReference type="GO" id="GO:0008270">
    <property type="term" value="F:zinc ion binding"/>
    <property type="evidence" value="ECO:0007669"/>
    <property type="project" value="UniProtKB-KW"/>
</dbReference>
<evidence type="ECO:0000313" key="12">
    <source>
        <dbReference type="EMBL" id="KAG0662982.1"/>
    </source>
</evidence>
<comment type="caution">
    <text evidence="12">The sequence shown here is derived from an EMBL/GenBank/DDBJ whole genome shotgun (WGS) entry which is preliminary data.</text>
</comment>
<keyword evidence="5 8" id="KW-0863">Zinc-finger</keyword>
<reference evidence="12 13" key="1">
    <citation type="submission" date="2020-11" db="EMBL/GenBank/DDBJ databases">
        <title>Kefir isolates.</title>
        <authorList>
            <person name="Marcisauskas S."/>
            <person name="Kim Y."/>
            <person name="Blasche S."/>
        </authorList>
    </citation>
    <scope>NUCLEOTIDE SEQUENCE [LARGE SCALE GENOMIC DNA]</scope>
    <source>
        <strain evidence="12 13">OG2</strain>
    </source>
</reference>
<keyword evidence="7" id="KW-0539">Nucleus</keyword>
<dbReference type="SMART" id="SM00510">
    <property type="entry name" value="TFS2M"/>
    <property type="match status" value="1"/>
</dbReference>
<dbReference type="InterPro" id="IPR019786">
    <property type="entry name" value="Zinc_finger_PHD-type_CS"/>
</dbReference>
<dbReference type="AlphaFoldDB" id="A0A9P6W5B9"/>
<feature type="region of interest" description="Disordered" evidence="9">
    <location>
        <begin position="393"/>
        <end position="415"/>
    </location>
</feature>
<evidence type="ECO:0000259" key="10">
    <source>
        <dbReference type="PROSITE" id="PS50016"/>
    </source>
</evidence>
<dbReference type="InterPro" id="IPR011011">
    <property type="entry name" value="Znf_FYVE_PHD"/>
</dbReference>
<comment type="function">
    <text evidence="1">Negative regulator of transcription elongation.</text>
</comment>
<dbReference type="PANTHER" id="PTHR11477">
    <property type="entry name" value="TRANSCRIPTION FACTOR S-II ZINC FINGER DOMAIN-CONTAINING PROTEIN"/>
    <property type="match status" value="1"/>
</dbReference>
<evidence type="ECO:0000256" key="5">
    <source>
        <dbReference type="ARBA" id="ARBA00022771"/>
    </source>
</evidence>
<dbReference type="GO" id="GO:0005634">
    <property type="term" value="C:nucleus"/>
    <property type="evidence" value="ECO:0007669"/>
    <property type="project" value="TreeGrafter"/>
</dbReference>
<evidence type="ECO:0000256" key="4">
    <source>
        <dbReference type="ARBA" id="ARBA00022723"/>
    </source>
</evidence>
<feature type="domain" description="PHD-type" evidence="10">
    <location>
        <begin position="52"/>
        <end position="120"/>
    </location>
</feature>
<dbReference type="Gene3D" id="3.30.40.10">
    <property type="entry name" value="Zinc/RING finger domain, C3HC4 (zinc finger)"/>
    <property type="match status" value="1"/>
</dbReference>
<evidence type="ECO:0000256" key="3">
    <source>
        <dbReference type="ARBA" id="ARBA00021616"/>
    </source>
</evidence>
<evidence type="ECO:0000256" key="6">
    <source>
        <dbReference type="ARBA" id="ARBA00022833"/>
    </source>
</evidence>
<gene>
    <name evidence="12" type="primary">BYE1</name>
    <name evidence="12" type="ORF">C6P45_000934</name>
</gene>
<keyword evidence="6" id="KW-0862">Zinc</keyword>
<dbReference type="Pfam" id="PF07500">
    <property type="entry name" value="TFIIS_M"/>
    <property type="match status" value="1"/>
</dbReference>
<keyword evidence="4" id="KW-0479">Metal-binding</keyword>
<dbReference type="PANTHER" id="PTHR11477:SF0">
    <property type="entry name" value="IP08861P-RELATED"/>
    <property type="match status" value="1"/>
</dbReference>
<evidence type="ECO:0000256" key="1">
    <source>
        <dbReference type="ARBA" id="ARBA00002311"/>
    </source>
</evidence>
<dbReference type="InterPro" id="IPR013083">
    <property type="entry name" value="Znf_RING/FYVE/PHD"/>
</dbReference>
<dbReference type="Pfam" id="PF00628">
    <property type="entry name" value="PHD"/>
    <property type="match status" value="1"/>
</dbReference>
<dbReference type="InterPro" id="IPR001965">
    <property type="entry name" value="Znf_PHD"/>
</dbReference>
<dbReference type="Gene3D" id="1.10.472.30">
    <property type="entry name" value="Transcription elongation factor S-II, central domain"/>
    <property type="match status" value="1"/>
</dbReference>
<dbReference type="GO" id="GO:0000977">
    <property type="term" value="F:RNA polymerase II transcription regulatory region sequence-specific DNA binding"/>
    <property type="evidence" value="ECO:0007669"/>
    <property type="project" value="TreeGrafter"/>
</dbReference>
<evidence type="ECO:0000259" key="11">
    <source>
        <dbReference type="PROSITE" id="PS51321"/>
    </source>
</evidence>
<evidence type="ECO:0000256" key="7">
    <source>
        <dbReference type="ARBA" id="ARBA00023242"/>
    </source>
</evidence>
<dbReference type="SUPFAM" id="SSF57903">
    <property type="entry name" value="FYVE/PHD zinc finger"/>
    <property type="match status" value="1"/>
</dbReference>
<dbReference type="GO" id="GO:0006351">
    <property type="term" value="P:DNA-templated transcription"/>
    <property type="evidence" value="ECO:0007669"/>
    <property type="project" value="InterPro"/>
</dbReference>
<accession>A0A9P6W5B9</accession>
<sequence>MSVRTSSRSHKGQNKHNENLIRDENTMYNNDNVIRNVRLRKPAPLKEVVVEIVKCLPCDTNDSNYDEDKDVLGEMIQCDNCDTWQHIGCMTGDLNKDNLEDIKPYMVDDDKYYCSICRPDLYPHLKYHTQEKKTLRNKENIEKDEVEPEIIDSNDDEEYVDIPLNDGFQQKNDDIDFIDKNDDIYDDLDINLNVRKKRTIKEQPKRANNKKPKNATSRENEPTTDNTPTPKSIEQYDKIRENAKKMLINLFIKYLIPDTIAEKTFTLPANTTIETLAEQMGKTLEEATFQYYLVKGTRLITKEYSEKIRSLFSNLKDKKNSELKTHVLNESLTMENLVKMTVNELANPDLQRFKKRRDSKTLNEFTIETNEGANVATLNKTDDSIIEPDEIYSKDNIRRRSTSNEEEQTNDLKRADASLEKKIGEKSNDDVIEIMSDSNDTHSGKYQKYRPSMPRRIEVTDPETEWRTTGYLKLVGETMQMDASIYSNVISDGKFFIEGRLSTNKGFAYLNEIKTLRNVVTFQLVNVHDPDSIANLHAMAESLLISNKILGIPPKVQYVKTVYVVGAENNIMPDIFQTVYDNNETVLSKVESFDKALFFIFIIRPETIN</sequence>
<name>A0A9P6W5B9_MAUEX</name>
<dbReference type="PROSITE" id="PS51321">
    <property type="entry name" value="TFIIS_CENTRAL"/>
    <property type="match status" value="1"/>
</dbReference>
<dbReference type="InterPro" id="IPR003618">
    <property type="entry name" value="TFIIS_cen_dom"/>
</dbReference>
<comment type="similarity">
    <text evidence="2">Belongs to the BYE1 family.</text>
</comment>
<feature type="domain" description="TFIIS central" evidence="11">
    <location>
        <begin position="239"/>
        <end position="373"/>
    </location>
</feature>
<evidence type="ECO:0000256" key="8">
    <source>
        <dbReference type="PROSITE-ProRule" id="PRU00146"/>
    </source>
</evidence>
<dbReference type="PROSITE" id="PS50016">
    <property type="entry name" value="ZF_PHD_2"/>
    <property type="match status" value="1"/>
</dbReference>
<evidence type="ECO:0000313" key="13">
    <source>
        <dbReference type="Proteomes" id="UP000750334"/>
    </source>
</evidence>
<dbReference type="SMART" id="SM00249">
    <property type="entry name" value="PHD"/>
    <property type="match status" value="1"/>
</dbReference>
<feature type="region of interest" description="Disordered" evidence="9">
    <location>
        <begin position="199"/>
        <end position="234"/>
    </location>
</feature>
<evidence type="ECO:0000256" key="2">
    <source>
        <dbReference type="ARBA" id="ARBA00011050"/>
    </source>
</evidence>
<dbReference type="InterPro" id="IPR019787">
    <property type="entry name" value="Znf_PHD-finger"/>
</dbReference>